<name>A0A482XS35_LAOST</name>
<organism evidence="1 2">
    <name type="scientific">Laodelphax striatellus</name>
    <name type="common">Small brown planthopper</name>
    <name type="synonym">Delphax striatella</name>
    <dbReference type="NCBI Taxonomy" id="195883"/>
    <lineage>
        <taxon>Eukaryota</taxon>
        <taxon>Metazoa</taxon>
        <taxon>Ecdysozoa</taxon>
        <taxon>Arthropoda</taxon>
        <taxon>Hexapoda</taxon>
        <taxon>Insecta</taxon>
        <taxon>Pterygota</taxon>
        <taxon>Neoptera</taxon>
        <taxon>Paraneoptera</taxon>
        <taxon>Hemiptera</taxon>
        <taxon>Auchenorrhyncha</taxon>
        <taxon>Fulgoroidea</taxon>
        <taxon>Delphacidae</taxon>
        <taxon>Criomorphinae</taxon>
        <taxon>Laodelphax</taxon>
    </lineage>
</organism>
<keyword evidence="2" id="KW-1185">Reference proteome</keyword>
<proteinExistence type="predicted"/>
<evidence type="ECO:0000313" key="2">
    <source>
        <dbReference type="Proteomes" id="UP000291343"/>
    </source>
</evidence>
<dbReference type="AlphaFoldDB" id="A0A482XS35"/>
<dbReference type="OrthoDB" id="6636648at2759"/>
<accession>A0A482XS35</accession>
<dbReference type="InParanoid" id="A0A482XS35"/>
<protein>
    <submittedName>
        <fullName evidence="1">Uncharacterized protein</fullName>
    </submittedName>
</protein>
<gene>
    <name evidence="1" type="ORF">LSTR_LSTR007544</name>
</gene>
<dbReference type="Proteomes" id="UP000291343">
    <property type="component" value="Unassembled WGS sequence"/>
</dbReference>
<dbReference type="EMBL" id="QKKF02002514">
    <property type="protein sequence ID" value="RZF48377.1"/>
    <property type="molecule type" value="Genomic_DNA"/>
</dbReference>
<evidence type="ECO:0000313" key="1">
    <source>
        <dbReference type="EMBL" id="RZF48377.1"/>
    </source>
</evidence>
<comment type="caution">
    <text evidence="1">The sequence shown here is derived from an EMBL/GenBank/DDBJ whole genome shotgun (WGS) entry which is preliminary data.</text>
</comment>
<sequence>MDCESWSKDGYCAAEYNAGFCRFDTAKITDIYTEDEPYLVTGTKNEGGHCSKTSDCVPHLYCHSNNKCTDPCKTLVMCTSPGPGLQNPGFVTSKHDQHSQPSAKYRCTVHNYNLKCV</sequence>
<reference evidence="1 2" key="1">
    <citation type="journal article" date="2017" name="Gigascience">
        <title>Genome sequence of the small brown planthopper, Laodelphax striatellus.</title>
        <authorList>
            <person name="Zhu J."/>
            <person name="Jiang F."/>
            <person name="Wang X."/>
            <person name="Yang P."/>
            <person name="Bao Y."/>
            <person name="Zhao W."/>
            <person name="Wang W."/>
            <person name="Lu H."/>
            <person name="Wang Q."/>
            <person name="Cui N."/>
            <person name="Li J."/>
            <person name="Chen X."/>
            <person name="Luo L."/>
            <person name="Yu J."/>
            <person name="Kang L."/>
            <person name="Cui F."/>
        </authorList>
    </citation>
    <scope>NUCLEOTIDE SEQUENCE [LARGE SCALE GENOMIC DNA]</scope>
    <source>
        <strain evidence="1">Lst14</strain>
    </source>
</reference>